<feature type="transmembrane region" description="Helical" evidence="2">
    <location>
        <begin position="484"/>
        <end position="507"/>
    </location>
</feature>
<evidence type="ECO:0000256" key="1">
    <source>
        <dbReference type="SAM" id="MobiDB-lite"/>
    </source>
</evidence>
<organism>
    <name type="scientific">Branchiostoma floridae</name>
    <name type="common">Florida lancelet</name>
    <name type="synonym">Amphioxus</name>
    <dbReference type="NCBI Taxonomy" id="7739"/>
    <lineage>
        <taxon>Eukaryota</taxon>
        <taxon>Metazoa</taxon>
        <taxon>Chordata</taxon>
        <taxon>Cephalochordata</taxon>
        <taxon>Leptocardii</taxon>
        <taxon>Amphioxiformes</taxon>
        <taxon>Branchiostomatidae</taxon>
        <taxon>Branchiostoma</taxon>
    </lineage>
</organism>
<dbReference type="STRING" id="7739.C3Z276"/>
<keyword evidence="2" id="KW-0472">Membrane</keyword>
<dbReference type="GO" id="GO:0004540">
    <property type="term" value="F:RNA nuclease activity"/>
    <property type="evidence" value="ECO:0007669"/>
    <property type="project" value="InterPro"/>
</dbReference>
<evidence type="ECO:0000259" key="3">
    <source>
        <dbReference type="SMART" id="SM00454"/>
    </source>
</evidence>
<dbReference type="SUPFAM" id="SSF47769">
    <property type="entry name" value="SAM/Pointed domain"/>
    <property type="match status" value="1"/>
</dbReference>
<feature type="compositionally biased region" description="Basic and acidic residues" evidence="1">
    <location>
        <begin position="1"/>
        <end position="10"/>
    </location>
</feature>
<dbReference type="InterPro" id="IPR013761">
    <property type="entry name" value="SAM/pointed_sf"/>
</dbReference>
<evidence type="ECO:0000256" key="2">
    <source>
        <dbReference type="SAM" id="Phobius"/>
    </source>
</evidence>
<dbReference type="InterPro" id="IPR001660">
    <property type="entry name" value="SAM"/>
</dbReference>
<reference evidence="4" key="1">
    <citation type="journal article" date="2008" name="Nature">
        <title>The amphioxus genome and the evolution of the chordate karyotype.</title>
        <authorList>
            <consortium name="US DOE Joint Genome Institute (JGI-PGF)"/>
            <person name="Putnam N.H."/>
            <person name="Butts T."/>
            <person name="Ferrier D.E.K."/>
            <person name="Furlong R.F."/>
            <person name="Hellsten U."/>
            <person name="Kawashima T."/>
            <person name="Robinson-Rechavi M."/>
            <person name="Shoguchi E."/>
            <person name="Terry A."/>
            <person name="Yu J.-K."/>
            <person name="Benito-Gutierrez E.L."/>
            <person name="Dubchak I."/>
            <person name="Garcia-Fernandez J."/>
            <person name="Gibson-Brown J.J."/>
            <person name="Grigoriev I.V."/>
            <person name="Horton A.C."/>
            <person name="de Jong P.J."/>
            <person name="Jurka J."/>
            <person name="Kapitonov V.V."/>
            <person name="Kohara Y."/>
            <person name="Kuroki Y."/>
            <person name="Lindquist E."/>
            <person name="Lucas S."/>
            <person name="Osoegawa K."/>
            <person name="Pennacchio L.A."/>
            <person name="Salamov A.A."/>
            <person name="Satou Y."/>
            <person name="Sauka-Spengler T."/>
            <person name="Schmutz J."/>
            <person name="Shin-I T."/>
            <person name="Toyoda A."/>
            <person name="Bronner-Fraser M."/>
            <person name="Fujiyama A."/>
            <person name="Holland L.Z."/>
            <person name="Holland P.W.H."/>
            <person name="Satoh N."/>
            <person name="Rokhsar D.S."/>
        </authorList>
    </citation>
    <scope>NUCLEOTIDE SEQUENCE [LARGE SCALE GENOMIC DNA]</scope>
    <source>
        <strain evidence="4">S238N-H82</strain>
        <tissue evidence="4">Testes</tissue>
    </source>
</reference>
<keyword evidence="2" id="KW-0812">Transmembrane</keyword>
<feature type="region of interest" description="Disordered" evidence="1">
    <location>
        <begin position="1"/>
        <end position="58"/>
    </location>
</feature>
<protein>
    <recommendedName>
        <fullName evidence="3">SAM domain-containing protein</fullName>
    </recommendedName>
</protein>
<dbReference type="AlphaFoldDB" id="C3Z276"/>
<accession>C3Z276</accession>
<feature type="compositionally biased region" description="Basic residues" evidence="1">
    <location>
        <begin position="11"/>
        <end position="21"/>
    </location>
</feature>
<proteinExistence type="predicted"/>
<keyword evidence="2" id="KW-1133">Transmembrane helix</keyword>
<feature type="compositionally biased region" description="Basic and acidic residues" evidence="1">
    <location>
        <begin position="25"/>
        <end position="34"/>
    </location>
</feature>
<dbReference type="SMART" id="SM00454">
    <property type="entry name" value="SAM"/>
    <property type="match status" value="1"/>
</dbReference>
<dbReference type="Gene3D" id="1.10.150.50">
    <property type="entry name" value="Transcription Factor, Ets-1"/>
    <property type="match status" value="1"/>
</dbReference>
<name>C3Z276_BRAFL</name>
<gene>
    <name evidence="4" type="ORF">BRAFLDRAFT_76354</name>
</gene>
<dbReference type="eggNOG" id="ENOG502S9YF">
    <property type="taxonomic scope" value="Eukaryota"/>
</dbReference>
<dbReference type="PANTHER" id="PTHR12247:SF138">
    <property type="entry name" value="POLYHOMEOTIC DISTAL, ISOFORM A-RELATED"/>
    <property type="match status" value="1"/>
</dbReference>
<feature type="domain" description="SAM" evidence="3">
    <location>
        <begin position="78"/>
        <end position="143"/>
    </location>
</feature>
<dbReference type="PANTHER" id="PTHR12247">
    <property type="entry name" value="POLYCOMB GROUP PROTEIN"/>
    <property type="match status" value="1"/>
</dbReference>
<dbReference type="EMBL" id="GG666574">
    <property type="protein sequence ID" value="EEN53127.1"/>
    <property type="molecule type" value="Genomic_DNA"/>
</dbReference>
<evidence type="ECO:0000313" key="4">
    <source>
        <dbReference type="EMBL" id="EEN53127.1"/>
    </source>
</evidence>
<dbReference type="InterPro" id="IPR050548">
    <property type="entry name" value="PcG_chromatin_remod_factors"/>
</dbReference>
<dbReference type="InParanoid" id="C3Z276"/>
<dbReference type="Gene3D" id="3.40.50.1010">
    <property type="entry name" value="5'-nuclease"/>
    <property type="match status" value="1"/>
</dbReference>
<dbReference type="Pfam" id="PF00536">
    <property type="entry name" value="SAM_1"/>
    <property type="match status" value="1"/>
</dbReference>
<feature type="transmembrane region" description="Helical" evidence="2">
    <location>
        <begin position="331"/>
        <end position="354"/>
    </location>
</feature>
<sequence>MSDDKLDAFLKKKGKKKKKGGFKTFNDDVERVTKPPEQPSPPTQQDEPQQEEMGAVGGQAQTEVPIQPKSEGDNVHPVSKWSVHEVCALIRELSTDEVAETFKDEEIDGEALLLLDETNLQTMIPKTGPRLKFSKALAESLIELSNRELGTPVPPCKSGNEGLHVFVDDSNIWIAGKRAAVKQKDLACDEDPRLRIEYGNFLDVLSSKERQTSSVIKIANMYGSIPPPNDSLWDKMKEKGWKVDLKERSKITGKEKAVDAQLMVDAISFAAQRKDAGGTIVLISGDKDFLPLINKVLEYPSWNIEVLESSLGHLMTVTPEKTEKMMVSLSFYFFAVCFLLGGGILGEGVAVVGASSGHYVQVQPTRSSVTVEVGQTARLFFSITTDVDNVENLRATVWSEDRESYCETTTPNGVVGCVNMFQNRANMTLWWSEDSSLGGLAFELVNVTTADSMSIESEIRFLGEGGGNARVYLNVTGIMDTTTIVLIVSLIIALICAAAFCVMWIITKRKYDKLKRKCGKHKNDFTTLPSTSKTSNFCVEGGGRIHTAPAPIVCA</sequence>
<dbReference type="Pfam" id="PF01936">
    <property type="entry name" value="NYN"/>
    <property type="match status" value="1"/>
</dbReference>
<dbReference type="InterPro" id="IPR021139">
    <property type="entry name" value="NYN"/>
</dbReference>